<sequence length="275" mass="29228">MEERNSVYVYAVARPFPQTGLGGARGVDGRPVGLVAEGDLAAAVSTVPLSAYGEAAFRARLADVDWLESVARAHHRVVDEVSQHAAVIPLALATVRESAEHVRELLRAEHGRFTAILARLSGRVEWRVRIATRSPGAPGPRPNAGASSPSAPRRPYDARRGRAPHAIHDEPWHAAVALARRVDDLVGGLAEAREDHPPLDAPLSAAGGTTVMNASYLVPAERTPRVLRIAERLRAGAPRDVRVVVSGPWAPYSFAMPIPGTTGSGDPLAPVQARS</sequence>
<comment type="subcellular location">
    <subcellularLocation>
        <location evidence="2">Gas vesicle</location>
    </subcellularLocation>
</comment>
<dbReference type="PANTHER" id="PTHR36852:SF1">
    <property type="entry name" value="PROTEIN GVPL 2"/>
    <property type="match status" value="1"/>
</dbReference>
<dbReference type="RefSeq" id="WP_184075351.1">
    <property type="nucleotide sequence ID" value="NZ_JACHDS010000001.1"/>
</dbReference>
<dbReference type="AlphaFoldDB" id="A0A7W9YH11"/>
<comment type="similarity">
    <text evidence="3">Belongs to the gas vesicle GvpF/GvpL family.</text>
</comment>
<comment type="caution">
    <text evidence="5">The sequence shown here is derived from an EMBL/GenBank/DDBJ whole genome shotgun (WGS) entry which is preliminary data.</text>
</comment>
<evidence type="ECO:0000256" key="2">
    <source>
        <dbReference type="ARBA" id="ARBA00035108"/>
    </source>
</evidence>
<gene>
    <name evidence="5" type="ORF">HNR23_002060</name>
</gene>
<dbReference type="Proteomes" id="UP000546642">
    <property type="component" value="Unassembled WGS sequence"/>
</dbReference>
<evidence type="ECO:0000256" key="4">
    <source>
        <dbReference type="SAM" id="MobiDB-lite"/>
    </source>
</evidence>
<keyword evidence="6" id="KW-1185">Reference proteome</keyword>
<dbReference type="EMBL" id="JACHDS010000001">
    <property type="protein sequence ID" value="MBB6172000.1"/>
    <property type="molecule type" value="Genomic_DNA"/>
</dbReference>
<evidence type="ECO:0000256" key="1">
    <source>
        <dbReference type="ARBA" id="ARBA00022987"/>
    </source>
</evidence>
<reference evidence="5 6" key="1">
    <citation type="submission" date="2020-08" db="EMBL/GenBank/DDBJ databases">
        <title>Sequencing the genomes of 1000 actinobacteria strains.</title>
        <authorList>
            <person name="Klenk H.-P."/>
        </authorList>
    </citation>
    <scope>NUCLEOTIDE SEQUENCE [LARGE SCALE GENOMIC DNA]</scope>
    <source>
        <strain evidence="5 6">DSM 46659</strain>
    </source>
</reference>
<accession>A0A7W9YH11</accession>
<proteinExistence type="inferred from homology"/>
<organism evidence="5 6">
    <name type="scientific">Nocardiopsis mwathae</name>
    <dbReference type="NCBI Taxonomy" id="1472723"/>
    <lineage>
        <taxon>Bacteria</taxon>
        <taxon>Bacillati</taxon>
        <taxon>Actinomycetota</taxon>
        <taxon>Actinomycetes</taxon>
        <taxon>Streptosporangiales</taxon>
        <taxon>Nocardiopsidaceae</taxon>
        <taxon>Nocardiopsis</taxon>
    </lineage>
</organism>
<evidence type="ECO:0008006" key="7">
    <source>
        <dbReference type="Google" id="ProtNLM"/>
    </source>
</evidence>
<feature type="compositionally biased region" description="Low complexity" evidence="4">
    <location>
        <begin position="142"/>
        <end position="153"/>
    </location>
</feature>
<name>A0A7W9YH11_9ACTN</name>
<protein>
    <recommendedName>
        <fullName evidence="7">GvpL/GvpF family gas vesicle protein</fullName>
    </recommendedName>
</protein>
<evidence type="ECO:0000313" key="5">
    <source>
        <dbReference type="EMBL" id="MBB6172000.1"/>
    </source>
</evidence>
<dbReference type="Pfam" id="PF06386">
    <property type="entry name" value="GvpL_GvpF"/>
    <property type="match status" value="1"/>
</dbReference>
<dbReference type="InterPro" id="IPR009430">
    <property type="entry name" value="GvpL/GvpF"/>
</dbReference>
<evidence type="ECO:0000313" key="6">
    <source>
        <dbReference type="Proteomes" id="UP000546642"/>
    </source>
</evidence>
<dbReference type="GO" id="GO:0031411">
    <property type="term" value="C:gas vesicle"/>
    <property type="evidence" value="ECO:0007669"/>
    <property type="project" value="UniProtKB-SubCell"/>
</dbReference>
<evidence type="ECO:0000256" key="3">
    <source>
        <dbReference type="ARBA" id="ARBA00035643"/>
    </source>
</evidence>
<feature type="region of interest" description="Disordered" evidence="4">
    <location>
        <begin position="132"/>
        <end position="160"/>
    </location>
</feature>
<keyword evidence="1" id="KW-0304">Gas vesicle</keyword>
<dbReference type="GO" id="GO:0031412">
    <property type="term" value="P:gas vesicle organization"/>
    <property type="evidence" value="ECO:0007669"/>
    <property type="project" value="InterPro"/>
</dbReference>
<dbReference type="PANTHER" id="PTHR36852">
    <property type="entry name" value="PROTEIN GVPL 2"/>
    <property type="match status" value="1"/>
</dbReference>